<dbReference type="InterPro" id="IPR000182">
    <property type="entry name" value="GNAT_dom"/>
</dbReference>
<protein>
    <submittedName>
        <fullName evidence="3">GNAT family N-acetyltransferase</fullName>
    </submittedName>
</protein>
<evidence type="ECO:0000256" key="1">
    <source>
        <dbReference type="SAM" id="MobiDB-lite"/>
    </source>
</evidence>
<name>A0A8X8GUW9_9RHOB</name>
<dbReference type="PANTHER" id="PTHR43792">
    <property type="entry name" value="GNAT FAMILY, PUTATIVE (AFU_ORTHOLOGUE AFUA_3G00765)-RELATED-RELATED"/>
    <property type="match status" value="1"/>
</dbReference>
<keyword evidence="4" id="KW-1185">Reference proteome</keyword>
<reference evidence="3" key="1">
    <citation type="submission" date="2020-05" db="EMBL/GenBank/DDBJ databases">
        <title>Fertoebacter nigrum gen. nov., sp. nov., a new member of the family Rhodobacteraceae.</title>
        <authorList>
            <person name="Szuroczki S."/>
            <person name="Abbaszade G."/>
            <person name="Buni D."/>
            <person name="Schumann P."/>
            <person name="Toth E."/>
        </authorList>
    </citation>
    <scope>NUCLEOTIDE SEQUENCE</scope>
    <source>
        <strain evidence="3">RG-N-1a</strain>
    </source>
</reference>
<dbReference type="EMBL" id="WHUT02000005">
    <property type="protein sequence ID" value="NUB44799.1"/>
    <property type="molecule type" value="Genomic_DNA"/>
</dbReference>
<feature type="region of interest" description="Disordered" evidence="1">
    <location>
        <begin position="145"/>
        <end position="172"/>
    </location>
</feature>
<gene>
    <name evidence="3" type="ORF">GEU84_010425</name>
</gene>
<comment type="caution">
    <text evidence="3">The sequence shown here is derived from an EMBL/GenBank/DDBJ whole genome shotgun (WGS) entry which is preliminary data.</text>
</comment>
<evidence type="ECO:0000259" key="2">
    <source>
        <dbReference type="PROSITE" id="PS51186"/>
    </source>
</evidence>
<accession>A0A8X8GUW9</accession>
<dbReference type="InterPro" id="IPR051531">
    <property type="entry name" value="N-acetyltransferase"/>
</dbReference>
<dbReference type="Proteomes" id="UP000484076">
    <property type="component" value="Unassembled WGS sequence"/>
</dbReference>
<dbReference type="PANTHER" id="PTHR43792:SF16">
    <property type="entry name" value="N-ACETYLTRANSFERASE DOMAIN-CONTAINING PROTEIN"/>
    <property type="match status" value="1"/>
</dbReference>
<feature type="domain" description="N-acetyltransferase" evidence="2">
    <location>
        <begin position="11"/>
        <end position="168"/>
    </location>
</feature>
<dbReference type="Pfam" id="PF13302">
    <property type="entry name" value="Acetyltransf_3"/>
    <property type="match status" value="1"/>
</dbReference>
<sequence>MTAPTLHTARLTLRPLCMADYPAFAAFMASPRSAHMGGPYDTFGTWALFCHDAGQWALFGHGGLMIDLTATGETVGSVCLSHGPLFPEPELGWFLYDGHEGKGYATEAATALRDWAFATLGLTTMVSYVDPPNRASAAVAKRLGASLDPDAPRQPGDEGDLVFRHPRPQATA</sequence>
<dbReference type="InterPro" id="IPR016181">
    <property type="entry name" value="Acyl_CoA_acyltransferase"/>
</dbReference>
<dbReference type="AlphaFoldDB" id="A0A8X8GUW9"/>
<dbReference type="PROSITE" id="PS51186">
    <property type="entry name" value="GNAT"/>
    <property type="match status" value="1"/>
</dbReference>
<evidence type="ECO:0000313" key="3">
    <source>
        <dbReference type="EMBL" id="NUB44799.1"/>
    </source>
</evidence>
<dbReference type="GO" id="GO:0016747">
    <property type="term" value="F:acyltransferase activity, transferring groups other than amino-acyl groups"/>
    <property type="evidence" value="ECO:0007669"/>
    <property type="project" value="InterPro"/>
</dbReference>
<evidence type="ECO:0000313" key="4">
    <source>
        <dbReference type="Proteomes" id="UP000484076"/>
    </source>
</evidence>
<proteinExistence type="predicted"/>
<organism evidence="3 4">
    <name type="scientific">Fertoeibacter niger</name>
    <dbReference type="NCBI Taxonomy" id="2656921"/>
    <lineage>
        <taxon>Bacteria</taxon>
        <taxon>Pseudomonadati</taxon>
        <taxon>Pseudomonadota</taxon>
        <taxon>Alphaproteobacteria</taxon>
        <taxon>Rhodobacterales</taxon>
        <taxon>Paracoccaceae</taxon>
        <taxon>Fertoeibacter</taxon>
    </lineage>
</organism>
<dbReference type="Gene3D" id="3.40.630.30">
    <property type="match status" value="1"/>
</dbReference>
<dbReference type="SUPFAM" id="SSF55729">
    <property type="entry name" value="Acyl-CoA N-acyltransferases (Nat)"/>
    <property type="match status" value="1"/>
</dbReference>
<dbReference type="RefSeq" id="WP_152826155.1">
    <property type="nucleotide sequence ID" value="NZ_WHUT02000005.1"/>
</dbReference>